<comment type="caution">
    <text evidence="3">The sequence shown here is derived from an EMBL/GenBank/DDBJ whole genome shotgun (WGS) entry which is preliminary data.</text>
</comment>
<sequence>MNKLLWTALLTGFLVVIGIYGYNNWFAKASGNEISIEKDKAKALDVDIDFGVGNLYIEGGSPEWISGEFSYNHKRLEPKVSYKKRQDVGNVKIKQGSGTRLGFNKRKVDNEWDLQLTNDIPIDLNVDMGVSKSRLKLQGLQLNSLSIDAGVGESVIDLSGDWKKGFRAKMDLGVGDVTIILPREVGVRVNASKGIGRVDLKDLTKQNEGVYVNDAYAGADVIIDISLDIGVGDVKFKIAE</sequence>
<dbReference type="Pfam" id="PF09922">
    <property type="entry name" value="LiaF-like_C"/>
    <property type="match status" value="1"/>
</dbReference>
<organism evidence="3 4">
    <name type="scientific">Sporosarcina koreensis</name>
    <dbReference type="NCBI Taxonomy" id="334735"/>
    <lineage>
        <taxon>Bacteria</taxon>
        <taxon>Bacillati</taxon>
        <taxon>Bacillota</taxon>
        <taxon>Bacilli</taxon>
        <taxon>Bacillales</taxon>
        <taxon>Caryophanaceae</taxon>
        <taxon>Sporosarcina</taxon>
    </lineage>
</organism>
<feature type="domain" description="Cell wall-active antibiotics response LiaF-like C-terminal" evidence="1">
    <location>
        <begin position="138"/>
        <end position="235"/>
    </location>
</feature>
<dbReference type="RefSeq" id="WP_381441529.1">
    <property type="nucleotide sequence ID" value="NZ_JBHSNP010000002.1"/>
</dbReference>
<accession>A0ABW0TU13</accession>
<dbReference type="InterPro" id="IPR024425">
    <property type="entry name" value="LiaF-like_C"/>
</dbReference>
<keyword evidence="4" id="KW-1185">Reference proteome</keyword>
<evidence type="ECO:0000259" key="2">
    <source>
        <dbReference type="Pfam" id="PF17115"/>
    </source>
</evidence>
<proteinExistence type="predicted"/>
<dbReference type="InterPro" id="IPR031346">
    <property type="entry name" value="DUF2154_N"/>
</dbReference>
<name>A0ABW0TU13_9BACL</name>
<evidence type="ECO:0000313" key="3">
    <source>
        <dbReference type="EMBL" id="MFC5601864.1"/>
    </source>
</evidence>
<gene>
    <name evidence="3" type="ORF">ACFPTP_01100</name>
</gene>
<reference evidence="4" key="1">
    <citation type="journal article" date="2019" name="Int. J. Syst. Evol. Microbiol.">
        <title>The Global Catalogue of Microorganisms (GCM) 10K type strain sequencing project: providing services to taxonomists for standard genome sequencing and annotation.</title>
        <authorList>
            <consortium name="The Broad Institute Genomics Platform"/>
            <consortium name="The Broad Institute Genome Sequencing Center for Infectious Disease"/>
            <person name="Wu L."/>
            <person name="Ma J."/>
        </authorList>
    </citation>
    <scope>NUCLEOTIDE SEQUENCE [LARGE SCALE GENOMIC DNA]</scope>
    <source>
        <strain evidence="4">KACC 11299</strain>
    </source>
</reference>
<evidence type="ECO:0000313" key="4">
    <source>
        <dbReference type="Proteomes" id="UP001596071"/>
    </source>
</evidence>
<dbReference type="Pfam" id="PF17115">
    <property type="entry name" value="Toast_rack_N"/>
    <property type="match status" value="1"/>
</dbReference>
<feature type="domain" description="DUF2154" evidence="2">
    <location>
        <begin position="40"/>
        <end position="130"/>
    </location>
</feature>
<evidence type="ECO:0000259" key="1">
    <source>
        <dbReference type="Pfam" id="PF09922"/>
    </source>
</evidence>
<dbReference type="EMBL" id="JBHSNP010000002">
    <property type="protein sequence ID" value="MFC5601864.1"/>
    <property type="molecule type" value="Genomic_DNA"/>
</dbReference>
<protein>
    <submittedName>
        <fullName evidence="3">Toast rack family protein</fullName>
    </submittedName>
</protein>
<dbReference type="Proteomes" id="UP001596071">
    <property type="component" value="Unassembled WGS sequence"/>
</dbReference>